<proteinExistence type="predicted"/>
<sequence>MPSYRMPTNAPPSKPPTLHVCIMKNVIMLSRFPTLQGERHFPCVCPSWHKQER</sequence>
<evidence type="ECO:0000313" key="1">
    <source>
        <dbReference type="EMBL" id="KUM50271.1"/>
    </source>
</evidence>
<name>A0A124GNY4_PICGL</name>
<gene>
    <name evidence="1" type="ORF">ABT39_MTgene114</name>
</gene>
<dbReference type="EMBL" id="LKAM01000001">
    <property type="protein sequence ID" value="KUM50271.1"/>
    <property type="molecule type" value="Genomic_DNA"/>
</dbReference>
<geneLocation type="mitochondrion" evidence="1"/>
<keyword evidence="1" id="KW-0496">Mitochondrion</keyword>
<organism evidence="1">
    <name type="scientific">Picea glauca</name>
    <name type="common">White spruce</name>
    <name type="synonym">Pinus glauca</name>
    <dbReference type="NCBI Taxonomy" id="3330"/>
    <lineage>
        <taxon>Eukaryota</taxon>
        <taxon>Viridiplantae</taxon>
        <taxon>Streptophyta</taxon>
        <taxon>Embryophyta</taxon>
        <taxon>Tracheophyta</taxon>
        <taxon>Spermatophyta</taxon>
        <taxon>Pinopsida</taxon>
        <taxon>Pinidae</taxon>
        <taxon>Conifers I</taxon>
        <taxon>Pinales</taxon>
        <taxon>Pinaceae</taxon>
        <taxon>Picea</taxon>
    </lineage>
</organism>
<accession>A0A124GNY4</accession>
<protein>
    <submittedName>
        <fullName evidence="1">Uncharacterized protein</fullName>
    </submittedName>
</protein>
<reference evidence="1" key="1">
    <citation type="journal article" date="2015" name="Genome Biol. Evol.">
        <title>Organellar Genomes of White Spruce (Picea glauca): Assembly and Annotation.</title>
        <authorList>
            <person name="Jackman S.D."/>
            <person name="Warren R.L."/>
            <person name="Gibb E.A."/>
            <person name="Vandervalk B.P."/>
            <person name="Mohamadi H."/>
            <person name="Chu J."/>
            <person name="Raymond A."/>
            <person name="Pleasance S."/>
            <person name="Coope R."/>
            <person name="Wildung M.R."/>
            <person name="Ritland C.E."/>
            <person name="Bousquet J."/>
            <person name="Jones S.J."/>
            <person name="Bohlmann J."/>
            <person name="Birol I."/>
        </authorList>
    </citation>
    <scope>NUCLEOTIDE SEQUENCE [LARGE SCALE GENOMIC DNA]</scope>
    <source>
        <tissue evidence="1">Flushing bud</tissue>
    </source>
</reference>
<comment type="caution">
    <text evidence="1">The sequence shown here is derived from an EMBL/GenBank/DDBJ whole genome shotgun (WGS) entry which is preliminary data.</text>
</comment>
<dbReference type="AlphaFoldDB" id="A0A124GNY4"/>